<proteinExistence type="predicted"/>
<dbReference type="CDD" id="cd00093">
    <property type="entry name" value="HTH_XRE"/>
    <property type="match status" value="1"/>
</dbReference>
<organism evidence="2 3">
    <name type="scientific">Verminephrobacter aporrectodeae subsp. tuberculatae</name>
    <dbReference type="NCBI Taxonomy" id="1110392"/>
    <lineage>
        <taxon>Bacteria</taxon>
        <taxon>Pseudomonadati</taxon>
        <taxon>Pseudomonadota</taxon>
        <taxon>Betaproteobacteria</taxon>
        <taxon>Burkholderiales</taxon>
        <taxon>Comamonadaceae</taxon>
        <taxon>Verminephrobacter</taxon>
    </lineage>
</organism>
<reference evidence="3" key="1">
    <citation type="submission" date="2023-07" db="EMBL/GenBank/DDBJ databases">
        <title>Verminephrobacter genomes.</title>
        <authorList>
            <person name="Lund M.B."/>
        </authorList>
    </citation>
    <scope>NUCLEOTIDE SEQUENCE [LARGE SCALE GENOMIC DNA]</scope>
    <source>
        <strain evidence="3">AtM5-05</strain>
    </source>
</reference>
<dbReference type="RefSeq" id="WP_265281282.1">
    <property type="nucleotide sequence ID" value="NZ_QZCW01000001.1"/>
</dbReference>
<dbReference type="PROSITE" id="PS50943">
    <property type="entry name" value="HTH_CROC1"/>
    <property type="match status" value="1"/>
</dbReference>
<dbReference type="InterPro" id="IPR010982">
    <property type="entry name" value="Lambda_DNA-bd_dom_sf"/>
</dbReference>
<comment type="caution">
    <text evidence="2">The sequence shown here is derived from an EMBL/GenBank/DDBJ whole genome shotgun (WGS) entry which is preliminary data.</text>
</comment>
<name>A0ABT3KQG8_9BURK</name>
<gene>
    <name evidence="2" type="ORF">D5039_05010</name>
</gene>
<dbReference type="SUPFAM" id="SSF47413">
    <property type="entry name" value="lambda repressor-like DNA-binding domains"/>
    <property type="match status" value="1"/>
</dbReference>
<evidence type="ECO:0000313" key="2">
    <source>
        <dbReference type="EMBL" id="MCW5320564.1"/>
    </source>
</evidence>
<protein>
    <submittedName>
        <fullName evidence="2">XRE family transcriptional regulator</fullName>
    </submittedName>
</protein>
<sequence length="141" mass="15114">MNSIGDRILQERERLSLTQPVLAEKCGVTMRSQRNYEKGHRSPDADYLAVLAQQGLDVLYILTNQRSGCALSKEEVQLLTAFRASSKARKACMLEVSEAFSVTPGPAHGGASIHVGGNVTQAIGGDATFGGKVRIGPTTKR</sequence>
<dbReference type="Gene3D" id="1.10.260.40">
    <property type="entry name" value="lambda repressor-like DNA-binding domains"/>
    <property type="match status" value="1"/>
</dbReference>
<dbReference type="InterPro" id="IPR001387">
    <property type="entry name" value="Cro/C1-type_HTH"/>
</dbReference>
<dbReference type="SMART" id="SM00530">
    <property type="entry name" value="HTH_XRE"/>
    <property type="match status" value="1"/>
</dbReference>
<evidence type="ECO:0000259" key="1">
    <source>
        <dbReference type="PROSITE" id="PS50943"/>
    </source>
</evidence>
<dbReference type="Proteomes" id="UP001208935">
    <property type="component" value="Unassembled WGS sequence"/>
</dbReference>
<feature type="domain" description="HTH cro/C1-type" evidence="1">
    <location>
        <begin position="8"/>
        <end position="53"/>
    </location>
</feature>
<keyword evidence="3" id="KW-1185">Reference proteome</keyword>
<accession>A0ABT3KQG8</accession>
<dbReference type="EMBL" id="QZCW01000001">
    <property type="protein sequence ID" value="MCW5320564.1"/>
    <property type="molecule type" value="Genomic_DNA"/>
</dbReference>
<evidence type="ECO:0000313" key="3">
    <source>
        <dbReference type="Proteomes" id="UP001208935"/>
    </source>
</evidence>